<accession>A0A4R9AJK0</accession>
<proteinExistence type="predicted"/>
<dbReference type="InterPro" id="IPR032109">
    <property type="entry name" value="Big_3_5"/>
</dbReference>
<dbReference type="Proteomes" id="UP000298170">
    <property type="component" value="Unassembled WGS sequence"/>
</dbReference>
<dbReference type="EMBL" id="SOHJ01000002">
    <property type="protein sequence ID" value="TFD62842.1"/>
    <property type="molecule type" value="Genomic_DNA"/>
</dbReference>
<comment type="caution">
    <text evidence="2">The sequence shown here is derived from an EMBL/GenBank/DDBJ whole genome shotgun (WGS) entry which is preliminary data.</text>
</comment>
<dbReference type="GO" id="GO:0005975">
    <property type="term" value="P:carbohydrate metabolic process"/>
    <property type="evidence" value="ECO:0007669"/>
    <property type="project" value="UniProtKB-ARBA"/>
</dbReference>
<dbReference type="OrthoDB" id="5103460at2"/>
<reference evidence="2 3" key="1">
    <citation type="submission" date="2019-03" db="EMBL/GenBank/DDBJ databases">
        <title>Genomics of glacier-inhabiting Cryobacterium strains.</title>
        <authorList>
            <person name="Liu Q."/>
            <person name="Xin Y.-H."/>
        </authorList>
    </citation>
    <scope>NUCLEOTIDE SEQUENCE [LARGE SCALE GENOMIC DNA]</scope>
    <source>
        <strain evidence="2 3">Sr39</strain>
    </source>
</reference>
<evidence type="ECO:0000259" key="1">
    <source>
        <dbReference type="Pfam" id="PF16640"/>
    </source>
</evidence>
<dbReference type="AlphaFoldDB" id="A0A4R9AJK0"/>
<gene>
    <name evidence="2" type="ORF">E3T39_02680</name>
</gene>
<feature type="domain" description="Bacterial Ig-like" evidence="1">
    <location>
        <begin position="306"/>
        <end position="383"/>
    </location>
</feature>
<organism evidence="2 3">
    <name type="scientific">Cryobacterium suzukii</name>
    <dbReference type="NCBI Taxonomy" id="1259198"/>
    <lineage>
        <taxon>Bacteria</taxon>
        <taxon>Bacillati</taxon>
        <taxon>Actinomycetota</taxon>
        <taxon>Actinomycetes</taxon>
        <taxon>Micrococcales</taxon>
        <taxon>Microbacteriaceae</taxon>
        <taxon>Cryobacterium</taxon>
    </lineage>
</organism>
<dbReference type="Gene3D" id="2.60.40.10">
    <property type="entry name" value="Immunoglobulins"/>
    <property type="match status" value="2"/>
</dbReference>
<sequence length="394" mass="40871">MTPAHYSSRGFGSTLSVIWGAQAPPDVKKPDMTPEPNHSPIRAGANHFCHLPALVISAVLGALIVAPAASAATDAPALSTGRGTVTIVAGAYDIYFAGGHASVYGEITPVAPATASPTGTVRVVSLEPGNPTDTPVLFPFDENAGFGPGSGFYSGAQPSKAGTRQFRVDYLGDRNFAPASKTFDYFVPTGPDTKTTLTAKPSGTITAGQRITFTANVTDSQGRALNGDRSGEEITFYDNGRPLVGDQVFGDWHSTITTASLSVGVHRITAESFAVFYDSSTSPVVTVTVLAKTAAAAKVAGTLTVSPRGEVSVGTAVTAVAKFAPRSGTAVVTGFVQFYDLTTKVGSKVALRNGSATFTYTSLKVGTHALVARYLGTPKFAQTFTLPKIVRVIR</sequence>
<keyword evidence="3" id="KW-1185">Reference proteome</keyword>
<protein>
    <submittedName>
        <fullName evidence="2">Ig-like domain repeat protein</fullName>
    </submittedName>
</protein>
<name>A0A4R9AJK0_9MICO</name>
<evidence type="ECO:0000313" key="2">
    <source>
        <dbReference type="EMBL" id="TFD62842.1"/>
    </source>
</evidence>
<dbReference type="InterPro" id="IPR013783">
    <property type="entry name" value="Ig-like_fold"/>
</dbReference>
<evidence type="ECO:0000313" key="3">
    <source>
        <dbReference type="Proteomes" id="UP000298170"/>
    </source>
</evidence>
<dbReference type="Pfam" id="PF16640">
    <property type="entry name" value="Big_3_5"/>
    <property type="match status" value="1"/>
</dbReference>